<comment type="caution">
    <text evidence="1">The sequence shown here is derived from an EMBL/GenBank/DDBJ whole genome shotgun (WGS) entry which is preliminary data.</text>
</comment>
<protein>
    <submittedName>
        <fullName evidence="1">Saccharopine dehydrogenase</fullName>
    </submittedName>
</protein>
<accession>A0ABX4JRG7</accession>
<evidence type="ECO:0000313" key="2">
    <source>
        <dbReference type="Proteomes" id="UP000219914"/>
    </source>
</evidence>
<dbReference type="Gene3D" id="3.40.50.720">
    <property type="entry name" value="NAD(P)-binding Rossmann-like Domain"/>
    <property type="match status" value="1"/>
</dbReference>
<name>A0ABX4JRG7_9HYPH</name>
<dbReference type="SUPFAM" id="SSF51735">
    <property type="entry name" value="NAD(P)-binding Rossmann-fold domains"/>
    <property type="match status" value="1"/>
</dbReference>
<dbReference type="EMBL" id="NWSY01000018">
    <property type="protein sequence ID" value="PDT21342.1"/>
    <property type="molecule type" value="Genomic_DNA"/>
</dbReference>
<evidence type="ECO:0000313" key="1">
    <source>
        <dbReference type="EMBL" id="PDT21342.1"/>
    </source>
</evidence>
<dbReference type="RefSeq" id="WP_097535813.1">
    <property type="nucleotide sequence ID" value="NZ_LODW01000046.1"/>
</dbReference>
<dbReference type="InterPro" id="IPR036291">
    <property type="entry name" value="NAD(P)-bd_dom_sf"/>
</dbReference>
<dbReference type="Proteomes" id="UP000219914">
    <property type="component" value="Unassembled WGS sequence"/>
</dbReference>
<sequence>MLQALGKPQDPILIIGGAGEVGRWVTRFLRKWHPDLPLLIGGRNEQRAKQAAAAVDGASAVTVDLTTPDLGIGEPRVSAVATLFTDETGAALRWAQQKRAGHINISPSISELGLEAATFMHKPAAAPVVLGTEWLVGAASVPSLIFAQKFGRLERIHIEAILDEKDAFGPAANADFERQMYAGAAALFRRSGAWRWCSGDETRSTVRAVDRTEIEANMFSPNDVLLLANATGAPDVRFDLAIGASSTRRKGGPVSTEIIVNLSGLDHAGQQLRERHAIVHPGGQMPLTGLGVALVLERLAGLAGDTPRPGLYFPAQLIDHSTYFERLRASGGEVIELEPIQHAPQVSNQA</sequence>
<reference evidence="1 2" key="1">
    <citation type="submission" date="2017-09" db="EMBL/GenBank/DDBJ databases">
        <title>Comparative genomics of rhizobia isolated from Phaseolus vulgaris in China.</title>
        <authorList>
            <person name="Tong W."/>
        </authorList>
    </citation>
    <scope>NUCLEOTIDE SEQUENCE [LARGE SCALE GENOMIC DNA]</scope>
    <source>
        <strain evidence="1 2">FH14</strain>
    </source>
</reference>
<organism evidence="1 2">
    <name type="scientific">Rhizobium hidalgonense</name>
    <dbReference type="NCBI Taxonomy" id="1538159"/>
    <lineage>
        <taxon>Bacteria</taxon>
        <taxon>Pseudomonadati</taxon>
        <taxon>Pseudomonadota</taxon>
        <taxon>Alphaproteobacteria</taxon>
        <taxon>Hyphomicrobiales</taxon>
        <taxon>Rhizobiaceae</taxon>
        <taxon>Rhizobium/Agrobacterium group</taxon>
        <taxon>Rhizobium</taxon>
    </lineage>
</organism>
<gene>
    <name evidence="1" type="ORF">CO674_22270</name>
</gene>
<proteinExistence type="predicted"/>
<keyword evidence="2" id="KW-1185">Reference proteome</keyword>